<dbReference type="GO" id="GO:0016020">
    <property type="term" value="C:membrane"/>
    <property type="evidence" value="ECO:0007669"/>
    <property type="project" value="UniProtKB-SubCell"/>
</dbReference>
<keyword evidence="3 5" id="KW-1133">Transmembrane helix</keyword>
<evidence type="ECO:0000256" key="1">
    <source>
        <dbReference type="ARBA" id="ARBA00004370"/>
    </source>
</evidence>
<dbReference type="Pfam" id="PF01124">
    <property type="entry name" value="MAPEG"/>
    <property type="match status" value="1"/>
</dbReference>
<dbReference type="Gene3D" id="1.20.120.550">
    <property type="entry name" value="Membrane associated eicosanoid/glutathione metabolism-like domain"/>
    <property type="match status" value="1"/>
</dbReference>
<reference evidence="7" key="1">
    <citation type="journal article" date="2017" name="bioRxiv">
        <title>Conservation of a gene cluster reveals novel cercosporin biosynthetic mechanisms and extends production to the genus Colletotrichum.</title>
        <authorList>
            <person name="de Jonge R."/>
            <person name="Ebert M.K."/>
            <person name="Huitt-Roehl C.R."/>
            <person name="Pal P."/>
            <person name="Suttle J.C."/>
            <person name="Spanner R.E."/>
            <person name="Neubauer J.D."/>
            <person name="Jurick W.M.II."/>
            <person name="Stott K.A."/>
            <person name="Secor G.A."/>
            <person name="Thomma B.P.H.J."/>
            <person name="Van de Peer Y."/>
            <person name="Townsend C.A."/>
            <person name="Bolton M.D."/>
        </authorList>
    </citation>
    <scope>NUCLEOTIDE SEQUENCE [LARGE SCALE GENOMIC DNA]</scope>
    <source>
        <strain evidence="7">CBS538.71</strain>
    </source>
</reference>
<evidence type="ECO:0000313" key="6">
    <source>
        <dbReference type="EMBL" id="PPJ58502.1"/>
    </source>
</evidence>
<organism evidence="6 7">
    <name type="scientific">Cercospora berteroae</name>
    <dbReference type="NCBI Taxonomy" id="357750"/>
    <lineage>
        <taxon>Eukaryota</taxon>
        <taxon>Fungi</taxon>
        <taxon>Dikarya</taxon>
        <taxon>Ascomycota</taxon>
        <taxon>Pezizomycotina</taxon>
        <taxon>Dothideomycetes</taxon>
        <taxon>Dothideomycetidae</taxon>
        <taxon>Mycosphaerellales</taxon>
        <taxon>Mycosphaerellaceae</taxon>
        <taxon>Cercospora</taxon>
    </lineage>
</organism>
<keyword evidence="7" id="KW-1185">Reference proteome</keyword>
<keyword evidence="2 5" id="KW-0812">Transmembrane</keyword>
<dbReference type="AlphaFoldDB" id="A0A2S6CFI7"/>
<name>A0A2S6CFI7_9PEZI</name>
<dbReference type="InterPro" id="IPR023352">
    <property type="entry name" value="MAPEG-like_dom_sf"/>
</dbReference>
<accession>A0A2S6CFI7</accession>
<keyword evidence="4 5" id="KW-0472">Membrane</keyword>
<evidence type="ECO:0000313" key="7">
    <source>
        <dbReference type="Proteomes" id="UP000237631"/>
    </source>
</evidence>
<dbReference type="EMBL" id="PNEN01000455">
    <property type="protein sequence ID" value="PPJ58502.1"/>
    <property type="molecule type" value="Genomic_DNA"/>
</dbReference>
<dbReference type="SUPFAM" id="SSF161084">
    <property type="entry name" value="MAPEG domain-like"/>
    <property type="match status" value="1"/>
</dbReference>
<dbReference type="InterPro" id="IPR001129">
    <property type="entry name" value="Membr-assoc_MAPEG"/>
</dbReference>
<proteinExistence type="predicted"/>
<protein>
    <submittedName>
        <fullName evidence="6">Uncharacterized protein</fullName>
    </submittedName>
</protein>
<feature type="transmembrane region" description="Helical" evidence="5">
    <location>
        <begin position="12"/>
        <end position="31"/>
    </location>
</feature>
<evidence type="ECO:0000256" key="4">
    <source>
        <dbReference type="ARBA" id="ARBA00023136"/>
    </source>
</evidence>
<comment type="subcellular location">
    <subcellularLocation>
        <location evidence="1">Membrane</location>
    </subcellularLocation>
</comment>
<dbReference type="Proteomes" id="UP000237631">
    <property type="component" value="Unassembled WGS sequence"/>
</dbReference>
<evidence type="ECO:0000256" key="2">
    <source>
        <dbReference type="ARBA" id="ARBA00022692"/>
    </source>
</evidence>
<dbReference type="STRING" id="357750.A0A2S6CFI7"/>
<gene>
    <name evidence="6" type="ORF">CBER1_05623</name>
</gene>
<evidence type="ECO:0000256" key="3">
    <source>
        <dbReference type="ARBA" id="ARBA00022989"/>
    </source>
</evidence>
<evidence type="ECO:0000256" key="5">
    <source>
        <dbReference type="SAM" id="Phobius"/>
    </source>
</evidence>
<dbReference type="OrthoDB" id="4456959at2759"/>
<sequence length="145" mass="16030">MASQVLGHSPLIKPLVTLAGWTFVMEAWMYATRIPAISKYNIDVNADKVANDFNTKVPMSIRQIADNYNHLHEQPTIFFAVALALAVVGDDHPNTVKAAWTYVGARIVHSIFQSTVNKVMVRFQLFLGSSIVLAGLTGRLAQIVY</sequence>
<comment type="caution">
    <text evidence="6">The sequence shown here is derived from an EMBL/GenBank/DDBJ whole genome shotgun (WGS) entry which is preliminary data.</text>
</comment>